<sequence>MKASSSELEAETLSADESDTNSQVGSNMSVHRTSPDPFKESTASSCLTDTIKLQHDPRPVSLDLSLGLKTHADGRKESVERSHYRTPVRVAAAEMQQQRTSVPRVFSCNYCQRKFFSSKALGGHQNAHKRERTFANRAMRMEMFFQRYPSNPAASLPLHGSACRFLGIKPRFPVRYGAALPERTGARFEHDYLGPPVVVEDDEAELFWPRSFRQVPEGVTGHPGLFEWSGSSSFNFVTVASVAEADSPPPDLTLRL</sequence>
<evidence type="ECO:0000256" key="1">
    <source>
        <dbReference type="ARBA" id="ARBA00004123"/>
    </source>
</evidence>
<dbReference type="Gene3D" id="3.30.160.60">
    <property type="entry name" value="Classic Zinc Finger"/>
    <property type="match status" value="1"/>
</dbReference>
<name>A0A1U7Z2M0_NELNU</name>
<dbReference type="PROSITE" id="PS00028">
    <property type="entry name" value="ZINC_FINGER_C2H2_1"/>
    <property type="match status" value="1"/>
</dbReference>
<evidence type="ECO:0000256" key="4">
    <source>
        <dbReference type="ARBA" id="ARBA00022833"/>
    </source>
</evidence>
<dbReference type="InterPro" id="IPR044246">
    <property type="entry name" value="ZFP3-like"/>
</dbReference>
<dbReference type="OrthoDB" id="1933825at2759"/>
<dbReference type="GO" id="GO:0005634">
    <property type="term" value="C:nucleus"/>
    <property type="evidence" value="ECO:0007669"/>
    <property type="project" value="UniProtKB-SubCell"/>
</dbReference>
<feature type="compositionally biased region" description="Polar residues" evidence="6">
    <location>
        <begin position="20"/>
        <end position="32"/>
    </location>
</feature>
<proteinExistence type="predicted"/>
<keyword evidence="2" id="KW-0479">Metal-binding</keyword>
<dbReference type="PROSITE" id="PS50157">
    <property type="entry name" value="ZINC_FINGER_C2H2_2"/>
    <property type="match status" value="1"/>
</dbReference>
<dbReference type="AlphaFoldDB" id="A0A1U7Z2M0"/>
<keyword evidence="7" id="KW-1185">Reference proteome</keyword>
<dbReference type="InterPro" id="IPR036236">
    <property type="entry name" value="Znf_C2H2_sf"/>
</dbReference>
<organism evidence="7 8">
    <name type="scientific">Nelumbo nucifera</name>
    <name type="common">Sacred lotus</name>
    <dbReference type="NCBI Taxonomy" id="4432"/>
    <lineage>
        <taxon>Eukaryota</taxon>
        <taxon>Viridiplantae</taxon>
        <taxon>Streptophyta</taxon>
        <taxon>Embryophyta</taxon>
        <taxon>Tracheophyta</taxon>
        <taxon>Spermatophyta</taxon>
        <taxon>Magnoliopsida</taxon>
        <taxon>Proteales</taxon>
        <taxon>Nelumbonaceae</taxon>
        <taxon>Nelumbo</taxon>
    </lineage>
</organism>
<reference evidence="8" key="1">
    <citation type="submission" date="2025-08" db="UniProtKB">
        <authorList>
            <consortium name="RefSeq"/>
        </authorList>
    </citation>
    <scope>IDENTIFICATION</scope>
</reference>
<protein>
    <submittedName>
        <fullName evidence="8">Zinc finger protein 4-like</fullName>
    </submittedName>
</protein>
<dbReference type="RefSeq" id="XP_010240865.1">
    <property type="nucleotide sequence ID" value="XM_010242563.1"/>
</dbReference>
<gene>
    <name evidence="8" type="primary">LOC104585596</name>
</gene>
<evidence type="ECO:0000256" key="3">
    <source>
        <dbReference type="ARBA" id="ARBA00022771"/>
    </source>
</evidence>
<accession>A0A1U7Z2M0</accession>
<evidence type="ECO:0000256" key="6">
    <source>
        <dbReference type="SAM" id="MobiDB-lite"/>
    </source>
</evidence>
<dbReference type="SUPFAM" id="SSF57667">
    <property type="entry name" value="beta-beta-alpha zinc fingers"/>
    <property type="match status" value="1"/>
</dbReference>
<dbReference type="InterPro" id="IPR013087">
    <property type="entry name" value="Znf_C2H2_type"/>
</dbReference>
<evidence type="ECO:0000256" key="2">
    <source>
        <dbReference type="ARBA" id="ARBA00022723"/>
    </source>
</evidence>
<keyword evidence="4" id="KW-0862">Zinc</keyword>
<evidence type="ECO:0000313" key="7">
    <source>
        <dbReference type="Proteomes" id="UP000189703"/>
    </source>
</evidence>
<dbReference type="KEGG" id="nnu:104585596"/>
<dbReference type="GO" id="GO:0008270">
    <property type="term" value="F:zinc ion binding"/>
    <property type="evidence" value="ECO:0007669"/>
    <property type="project" value="UniProtKB-KW"/>
</dbReference>
<dbReference type="GeneID" id="104585596"/>
<evidence type="ECO:0000313" key="8">
    <source>
        <dbReference type="RefSeq" id="XP_010240865.1"/>
    </source>
</evidence>
<evidence type="ECO:0000256" key="5">
    <source>
        <dbReference type="ARBA" id="ARBA00023242"/>
    </source>
</evidence>
<dbReference type="PANTHER" id="PTHR47287">
    <property type="entry name" value="C2H2 AND C2HC ZINC FINGERS SUPERFAMILY PROTEIN"/>
    <property type="match status" value="1"/>
</dbReference>
<dbReference type="OMA" id="QCKFLSS"/>
<comment type="subcellular location">
    <subcellularLocation>
        <location evidence="1">Nucleus</location>
    </subcellularLocation>
</comment>
<dbReference type="Proteomes" id="UP000189703">
    <property type="component" value="Unplaced"/>
</dbReference>
<keyword evidence="5" id="KW-0539">Nucleus</keyword>
<feature type="compositionally biased region" description="Acidic residues" evidence="6">
    <location>
        <begin position="8"/>
        <end position="19"/>
    </location>
</feature>
<dbReference type="GO" id="GO:0009788">
    <property type="term" value="P:negative regulation of abscisic acid-activated signaling pathway"/>
    <property type="evidence" value="ECO:0007669"/>
    <property type="project" value="InterPro"/>
</dbReference>
<dbReference type="FunCoup" id="A0A1U7Z2M0">
    <property type="interactions" value="428"/>
</dbReference>
<feature type="region of interest" description="Disordered" evidence="6">
    <location>
        <begin position="1"/>
        <end position="43"/>
    </location>
</feature>
<dbReference type="PANTHER" id="PTHR47287:SF15">
    <property type="entry name" value="ZINC FINGER PROTEIN 3-LIKE"/>
    <property type="match status" value="1"/>
</dbReference>
<keyword evidence="3" id="KW-0863">Zinc-finger</keyword>